<protein>
    <submittedName>
        <fullName evidence="3">(northern house mosquito) hypothetical protein</fullName>
    </submittedName>
</protein>
<sequence>MQTYHSAGRLTPTLMGRFILLIILTRRPHGSIPVTNSPSRKRSPTALAMSSRSAGRRCTILRSAPTTSTTTRSRPSSRTRGWSGRASRRRCCASISAPHRTHWRQRRRSST</sequence>
<evidence type="ECO:0000256" key="2">
    <source>
        <dbReference type="SAM" id="SignalP"/>
    </source>
</evidence>
<feature type="compositionally biased region" description="Low complexity" evidence="1">
    <location>
        <begin position="62"/>
        <end position="85"/>
    </location>
</feature>
<organism evidence="3">
    <name type="scientific">Culex pipiens</name>
    <name type="common">House mosquito</name>
    <dbReference type="NCBI Taxonomy" id="7175"/>
    <lineage>
        <taxon>Eukaryota</taxon>
        <taxon>Metazoa</taxon>
        <taxon>Ecdysozoa</taxon>
        <taxon>Arthropoda</taxon>
        <taxon>Hexapoda</taxon>
        <taxon>Insecta</taxon>
        <taxon>Pterygota</taxon>
        <taxon>Neoptera</taxon>
        <taxon>Endopterygota</taxon>
        <taxon>Diptera</taxon>
        <taxon>Nematocera</taxon>
        <taxon>Culicoidea</taxon>
        <taxon>Culicidae</taxon>
        <taxon>Culicinae</taxon>
        <taxon>Culicini</taxon>
        <taxon>Culex</taxon>
        <taxon>Culex</taxon>
    </lineage>
</organism>
<feature type="compositionally biased region" description="Basic residues" evidence="1">
    <location>
        <begin position="99"/>
        <end position="111"/>
    </location>
</feature>
<dbReference type="EMBL" id="HBUE01136793">
    <property type="protein sequence ID" value="CAG6498945.1"/>
    <property type="molecule type" value="Transcribed_RNA"/>
</dbReference>
<accession>A0A8D8IG93</accession>
<keyword evidence="2" id="KW-0732">Signal</keyword>
<proteinExistence type="predicted"/>
<name>A0A8D8IG93_CULPI</name>
<dbReference type="AlphaFoldDB" id="A0A8D8IG93"/>
<feature type="signal peptide" evidence="2">
    <location>
        <begin position="1"/>
        <end position="30"/>
    </location>
</feature>
<evidence type="ECO:0000313" key="3">
    <source>
        <dbReference type="EMBL" id="CAG6551898.1"/>
    </source>
</evidence>
<feature type="chain" id="PRO_5036260997" evidence="2">
    <location>
        <begin position="31"/>
        <end position="111"/>
    </location>
</feature>
<feature type="region of interest" description="Disordered" evidence="1">
    <location>
        <begin position="29"/>
        <end position="111"/>
    </location>
</feature>
<evidence type="ECO:0000256" key="1">
    <source>
        <dbReference type="SAM" id="MobiDB-lite"/>
    </source>
</evidence>
<dbReference type="EMBL" id="HBUE01136788">
    <property type="protein sequence ID" value="CAG6498941.1"/>
    <property type="molecule type" value="Transcribed_RNA"/>
</dbReference>
<reference evidence="3" key="1">
    <citation type="submission" date="2021-05" db="EMBL/GenBank/DDBJ databases">
        <authorList>
            <person name="Alioto T."/>
            <person name="Alioto T."/>
            <person name="Gomez Garrido J."/>
        </authorList>
    </citation>
    <scope>NUCLEOTIDE SEQUENCE</scope>
</reference>
<dbReference type="EMBL" id="HBUE01136789">
    <property type="protein sequence ID" value="CAG6498943.1"/>
    <property type="molecule type" value="Transcribed_RNA"/>
</dbReference>
<dbReference type="EMBL" id="HBUE01245641">
    <property type="protein sequence ID" value="CAG6551898.1"/>
    <property type="molecule type" value="Transcribed_RNA"/>
</dbReference>
<dbReference type="EMBL" id="HBUE01352741">
    <property type="protein sequence ID" value="CAG6604197.1"/>
    <property type="molecule type" value="Transcribed_RNA"/>
</dbReference>